<dbReference type="PANTHER" id="PTHR12526">
    <property type="entry name" value="GLYCOSYLTRANSFERASE"/>
    <property type="match status" value="1"/>
</dbReference>
<protein>
    <submittedName>
        <fullName evidence="3">Glycosyltransferase</fullName>
    </submittedName>
</protein>
<name>A0A7K1YC14_9SPHI</name>
<evidence type="ECO:0000313" key="3">
    <source>
        <dbReference type="EMBL" id="MXV52126.1"/>
    </source>
</evidence>
<dbReference type="Pfam" id="PF00534">
    <property type="entry name" value="Glycos_transf_1"/>
    <property type="match status" value="1"/>
</dbReference>
<keyword evidence="4" id="KW-1185">Reference proteome</keyword>
<feature type="domain" description="Glycosyltransferase subfamily 4-like N-terminal" evidence="2">
    <location>
        <begin position="27"/>
        <end position="177"/>
    </location>
</feature>
<comment type="caution">
    <text evidence="3">The sequence shown here is derived from an EMBL/GenBank/DDBJ whole genome shotgun (WGS) entry which is preliminary data.</text>
</comment>
<gene>
    <name evidence="3" type="ORF">GS399_14200</name>
</gene>
<dbReference type="RefSeq" id="WP_160845302.1">
    <property type="nucleotide sequence ID" value="NZ_WVHT01000006.1"/>
</dbReference>
<evidence type="ECO:0000259" key="1">
    <source>
        <dbReference type="Pfam" id="PF00534"/>
    </source>
</evidence>
<evidence type="ECO:0000313" key="4">
    <source>
        <dbReference type="Proteomes" id="UP000466586"/>
    </source>
</evidence>
<organism evidence="3 4">
    <name type="scientific">Hufsiella arboris</name>
    <dbReference type="NCBI Taxonomy" id="2695275"/>
    <lineage>
        <taxon>Bacteria</taxon>
        <taxon>Pseudomonadati</taxon>
        <taxon>Bacteroidota</taxon>
        <taxon>Sphingobacteriia</taxon>
        <taxon>Sphingobacteriales</taxon>
        <taxon>Sphingobacteriaceae</taxon>
        <taxon>Hufsiella</taxon>
    </lineage>
</organism>
<dbReference type="Proteomes" id="UP000466586">
    <property type="component" value="Unassembled WGS sequence"/>
</dbReference>
<evidence type="ECO:0000259" key="2">
    <source>
        <dbReference type="Pfam" id="PF13439"/>
    </source>
</evidence>
<dbReference type="InterPro" id="IPR028098">
    <property type="entry name" value="Glyco_trans_4-like_N"/>
</dbReference>
<dbReference type="Pfam" id="PF13439">
    <property type="entry name" value="Glyco_transf_4"/>
    <property type="match status" value="1"/>
</dbReference>
<reference evidence="3 4" key="1">
    <citation type="submission" date="2019-11" db="EMBL/GenBank/DDBJ databases">
        <title>Pedobacter sp. HMF7647 Genome sequencing and assembly.</title>
        <authorList>
            <person name="Kang H."/>
            <person name="Kim H."/>
            <person name="Joh K."/>
        </authorList>
    </citation>
    <scope>NUCLEOTIDE SEQUENCE [LARGE SCALE GENOMIC DNA]</scope>
    <source>
        <strain evidence="3 4">HMF7647</strain>
    </source>
</reference>
<proteinExistence type="predicted"/>
<dbReference type="PANTHER" id="PTHR12526:SF630">
    <property type="entry name" value="GLYCOSYLTRANSFERASE"/>
    <property type="match status" value="1"/>
</dbReference>
<dbReference type="EMBL" id="WVHT01000006">
    <property type="protein sequence ID" value="MXV52126.1"/>
    <property type="molecule type" value="Genomic_DNA"/>
</dbReference>
<accession>A0A7K1YC14</accession>
<dbReference type="AlphaFoldDB" id="A0A7K1YC14"/>
<keyword evidence="3" id="KW-0808">Transferase</keyword>
<dbReference type="InterPro" id="IPR001296">
    <property type="entry name" value="Glyco_trans_1"/>
</dbReference>
<dbReference type="GO" id="GO:0016757">
    <property type="term" value="F:glycosyltransferase activity"/>
    <property type="evidence" value="ECO:0007669"/>
    <property type="project" value="InterPro"/>
</dbReference>
<dbReference type="Gene3D" id="3.40.50.2000">
    <property type="entry name" value="Glycogen Phosphorylase B"/>
    <property type="match status" value="2"/>
</dbReference>
<dbReference type="CDD" id="cd03801">
    <property type="entry name" value="GT4_PimA-like"/>
    <property type="match status" value="1"/>
</dbReference>
<feature type="domain" description="Glycosyl transferase family 1" evidence="1">
    <location>
        <begin position="197"/>
        <end position="360"/>
    </location>
</feature>
<sequence>MKVLWLAPHPLPNNDTNGKRMHPAPWITSLAEELALRGVEITIVTTLKRMNHEIQEFDMGAYKLVILNVPSGKIDTLTLFKTRIGKLQNYISNVAGNFDLVHVHGTEHQYATSLSGISIPYVISIQGLLYQYKKYISDRFTQRRLLWELGAMYEKNEIRKADNFMCRTHWDSGSVRSLNKSARIFTVWEMIRSEFYQGIKTTGSDILFSGGANSLKGLPRALRAFNEVLNKVDKKLHVIGGGCKWEFVEEVRIRYGLQNIRKDNVILHGGVSAGKIMELYTDCYCLYHPSLIDNSPNSVCEAQLAGLPVVATNTGGLSSLINHGVTGLLLDSDVKNDAGTLLKLWFDNQQRQTISENARSVALLRHDKNSITQQVIEAYDAVKNKTNETVKAGI</sequence>
<dbReference type="SUPFAM" id="SSF53756">
    <property type="entry name" value="UDP-Glycosyltransferase/glycogen phosphorylase"/>
    <property type="match status" value="1"/>
</dbReference>